<feature type="region of interest" description="Disordered" evidence="5">
    <location>
        <begin position="324"/>
        <end position="343"/>
    </location>
</feature>
<evidence type="ECO:0000256" key="6">
    <source>
        <dbReference type="SAM" id="Phobius"/>
    </source>
</evidence>
<dbReference type="Proteomes" id="UP000310189">
    <property type="component" value="Unassembled WGS sequence"/>
</dbReference>
<gene>
    <name evidence="7" type="ORF">E3P99_00043</name>
</gene>
<feature type="transmembrane region" description="Helical" evidence="6">
    <location>
        <begin position="106"/>
        <end position="125"/>
    </location>
</feature>
<dbReference type="Pfam" id="PF05653">
    <property type="entry name" value="Mg_trans_NIPA"/>
    <property type="match status" value="1"/>
</dbReference>
<dbReference type="InterPro" id="IPR008521">
    <property type="entry name" value="Mg_trans_NIPA"/>
</dbReference>
<protein>
    <submittedName>
        <fullName evidence="7">Uncharacterized protein</fullName>
    </submittedName>
</protein>
<dbReference type="GO" id="GO:0015095">
    <property type="term" value="F:magnesium ion transmembrane transporter activity"/>
    <property type="evidence" value="ECO:0007669"/>
    <property type="project" value="InterPro"/>
</dbReference>
<evidence type="ECO:0000256" key="3">
    <source>
        <dbReference type="ARBA" id="ARBA00022989"/>
    </source>
</evidence>
<feature type="transmembrane region" description="Helical" evidence="6">
    <location>
        <begin position="134"/>
        <end position="152"/>
    </location>
</feature>
<name>A0A4T0FX45_9BASI</name>
<feature type="transmembrane region" description="Helical" evidence="6">
    <location>
        <begin position="201"/>
        <end position="220"/>
    </location>
</feature>
<sequence length="516" mass="55544">MRGDLTGVIAAVLGNVVIALGLNFQKLCHIQIEGSVDRDRDTDTEQPSPTNPLLRVVHRIKERVQESLDRDAQYLSHPTFWLGLALTTIGESSNFIAYGLSPAPLVAPLGSCALVANCLFSPLLLGESFGLQEVVGSALCIIGAFVLIASNTGRDGKVDYDTLLDAIRRPAFQLYLLTVLISIGVLMALSNKRIGRRTVTVDVAICSLLGGLTVISTKVLSSLLVKDFTHAFYHQLTYVALAVLLFTAAAQVHFLNKALNKFDSKLVIPVQYIFFTISVIVASSMLFNDIKSFPYLTLLSGLTVSFCGVYFLSCAPQSDHFRDRRQSGSVEDTPVPGNYAHTQTNTLTPQRIQNQRSNSSFTKVGIGLSPARYLLAAGQTVPPHAAQSPDRVGSTSGVYREGLLAANAAAHDEQQALLEGRLPHSYDRFNSYSSYGSTIHPEATAPASDGRRSSTIIPTFSSSFLVNHPAASGDNVAATASPRSKVTGLFAVDHLPGSWEDGEATPRAQYKPAFDA</sequence>
<feature type="transmembrane region" description="Helical" evidence="6">
    <location>
        <begin position="266"/>
        <end position="287"/>
    </location>
</feature>
<feature type="region of interest" description="Disordered" evidence="5">
    <location>
        <begin position="497"/>
        <end position="516"/>
    </location>
</feature>
<feature type="transmembrane region" description="Helical" evidence="6">
    <location>
        <begin position="172"/>
        <end position="189"/>
    </location>
</feature>
<evidence type="ECO:0000256" key="1">
    <source>
        <dbReference type="ARBA" id="ARBA00004141"/>
    </source>
</evidence>
<feature type="transmembrane region" description="Helical" evidence="6">
    <location>
        <begin position="293"/>
        <end position="315"/>
    </location>
</feature>
<keyword evidence="4 6" id="KW-0472">Membrane</keyword>
<keyword evidence="3 6" id="KW-1133">Transmembrane helix</keyword>
<feature type="transmembrane region" description="Helical" evidence="6">
    <location>
        <begin position="6"/>
        <end position="24"/>
    </location>
</feature>
<accession>A0A4T0FX45</accession>
<comment type="subcellular location">
    <subcellularLocation>
        <location evidence="1">Membrane</location>
        <topology evidence="1">Multi-pass membrane protein</topology>
    </subcellularLocation>
</comment>
<reference evidence="7 8" key="1">
    <citation type="submission" date="2019-03" db="EMBL/GenBank/DDBJ databases">
        <title>Sequencing 23 genomes of Wallemia ichthyophaga.</title>
        <authorList>
            <person name="Gostincar C."/>
        </authorList>
    </citation>
    <scope>NUCLEOTIDE SEQUENCE [LARGE SCALE GENOMIC DNA]</scope>
    <source>
        <strain evidence="7 8">EXF-5753</strain>
    </source>
</reference>
<evidence type="ECO:0000313" key="8">
    <source>
        <dbReference type="Proteomes" id="UP000310189"/>
    </source>
</evidence>
<feature type="transmembrane region" description="Helical" evidence="6">
    <location>
        <begin position="232"/>
        <end position="254"/>
    </location>
</feature>
<keyword evidence="8" id="KW-1185">Reference proteome</keyword>
<evidence type="ECO:0000256" key="4">
    <source>
        <dbReference type="ARBA" id="ARBA00023136"/>
    </source>
</evidence>
<dbReference type="PANTHER" id="PTHR12570">
    <property type="match status" value="1"/>
</dbReference>
<comment type="caution">
    <text evidence="7">The sequence shown here is derived from an EMBL/GenBank/DDBJ whole genome shotgun (WGS) entry which is preliminary data.</text>
</comment>
<feature type="transmembrane region" description="Helical" evidence="6">
    <location>
        <begin position="80"/>
        <end position="100"/>
    </location>
</feature>
<dbReference type="PANTHER" id="PTHR12570:SF65">
    <property type="entry name" value="MAGNESIUM TRANSPORTER NIPA9-RELATED"/>
    <property type="match status" value="1"/>
</dbReference>
<dbReference type="EMBL" id="SPNW01000001">
    <property type="protein sequence ID" value="TIA93567.1"/>
    <property type="molecule type" value="Genomic_DNA"/>
</dbReference>
<organism evidence="7 8">
    <name type="scientific">Wallemia hederae</name>
    <dbReference type="NCBI Taxonomy" id="1540922"/>
    <lineage>
        <taxon>Eukaryota</taxon>
        <taxon>Fungi</taxon>
        <taxon>Dikarya</taxon>
        <taxon>Basidiomycota</taxon>
        <taxon>Wallemiomycotina</taxon>
        <taxon>Wallemiomycetes</taxon>
        <taxon>Wallemiales</taxon>
        <taxon>Wallemiaceae</taxon>
        <taxon>Wallemia</taxon>
    </lineage>
</organism>
<dbReference type="InterPro" id="IPR037185">
    <property type="entry name" value="EmrE-like"/>
</dbReference>
<keyword evidence="2 6" id="KW-0812">Transmembrane</keyword>
<dbReference type="AlphaFoldDB" id="A0A4T0FX45"/>
<dbReference type="GO" id="GO:0016020">
    <property type="term" value="C:membrane"/>
    <property type="evidence" value="ECO:0007669"/>
    <property type="project" value="UniProtKB-SubCell"/>
</dbReference>
<evidence type="ECO:0000256" key="5">
    <source>
        <dbReference type="SAM" id="MobiDB-lite"/>
    </source>
</evidence>
<evidence type="ECO:0000313" key="7">
    <source>
        <dbReference type="EMBL" id="TIA93567.1"/>
    </source>
</evidence>
<evidence type="ECO:0000256" key="2">
    <source>
        <dbReference type="ARBA" id="ARBA00022692"/>
    </source>
</evidence>
<dbReference type="OrthoDB" id="165382at2759"/>
<proteinExistence type="predicted"/>
<dbReference type="SUPFAM" id="SSF103481">
    <property type="entry name" value="Multidrug resistance efflux transporter EmrE"/>
    <property type="match status" value="1"/>
</dbReference>